<sequence length="283" mass="31024">MRGILLLAVLLLSACQHVSVPPPVNGEIRDLRNGQVLTAQELLERLAQPARLIVGEQHDNRDHHQLELWLLQALGEQRPQGSLLLEMLTPDQQPRVDDVRHSSTPPSNLPAALAWQEGWDWALYGPIVRFALTQPYPLLAANLDNLDVRAVYAKPAALSGSRSNAAAVKDELLAEISDSHCGLLPASQMPAMLAVQQQRDRRMAERLLAAPTPSLLFAGAYHARKDVGVPVHVLDLGQAQAPTVLLLAEQGAEVTAAMADYVWYTKASPPQDYCAQMRKQFGK</sequence>
<dbReference type="Gene3D" id="3.40.50.11550">
    <property type="match status" value="1"/>
</dbReference>
<feature type="domain" description="Haem-binding uptake Tiki superfamily ChaN" evidence="2">
    <location>
        <begin position="42"/>
        <end position="233"/>
    </location>
</feature>
<dbReference type="Proteomes" id="UP000285636">
    <property type="component" value="Unassembled WGS sequence"/>
</dbReference>
<name>A0A423I7G4_9PSED</name>
<dbReference type="CDD" id="cd14727">
    <property type="entry name" value="ChanN-like"/>
    <property type="match status" value="1"/>
</dbReference>
<feature type="chain" id="PRO_5019472185" evidence="1">
    <location>
        <begin position="19"/>
        <end position="283"/>
    </location>
</feature>
<comment type="caution">
    <text evidence="3">The sequence shown here is derived from an EMBL/GenBank/DDBJ whole genome shotgun (WGS) entry which is preliminary data.</text>
</comment>
<evidence type="ECO:0000256" key="1">
    <source>
        <dbReference type="SAM" id="SignalP"/>
    </source>
</evidence>
<dbReference type="InterPro" id="IPR007314">
    <property type="entry name" value="Cofac_haem-bd_dom"/>
</dbReference>
<keyword evidence="1" id="KW-0732">Signal</keyword>
<dbReference type="RefSeq" id="WP_123433557.1">
    <property type="nucleotide sequence ID" value="NZ_MOBK01000005.1"/>
</dbReference>
<evidence type="ECO:0000313" key="3">
    <source>
        <dbReference type="EMBL" id="RON21408.1"/>
    </source>
</evidence>
<protein>
    <submittedName>
        <fullName evidence="3">Iron(III) ABC transporter</fullName>
    </submittedName>
</protein>
<proteinExistence type="predicted"/>
<dbReference type="InterPro" id="IPR016773">
    <property type="entry name" value="Fe3_uptake_reg_CjrA_prd"/>
</dbReference>
<dbReference type="AlphaFoldDB" id="A0A423I7G4"/>
<feature type="signal peptide" evidence="1">
    <location>
        <begin position="1"/>
        <end position="18"/>
    </location>
</feature>
<dbReference type="SUPFAM" id="SSF159501">
    <property type="entry name" value="EreA/ChaN-like"/>
    <property type="match status" value="1"/>
</dbReference>
<reference evidence="3 4" key="1">
    <citation type="submission" date="2016-10" db="EMBL/GenBank/DDBJ databases">
        <title>Comparative genome analysis of multiple Pseudomonas spp. focuses on biocontrol and plant growth promoting traits.</title>
        <authorList>
            <person name="Tao X.-Y."/>
            <person name="Taylor C.G."/>
        </authorList>
    </citation>
    <scope>NUCLEOTIDE SEQUENCE [LARGE SCALE GENOMIC DNA]</scope>
    <source>
        <strain evidence="3 4">38D7</strain>
    </source>
</reference>
<dbReference type="Gene3D" id="1.10.8.760">
    <property type="entry name" value="Haem-binding uptake, Tiki superfamily, ChaN, domain 2"/>
    <property type="match status" value="1"/>
</dbReference>
<gene>
    <name evidence="3" type="ORF">BK660_12085</name>
</gene>
<dbReference type="PROSITE" id="PS51257">
    <property type="entry name" value="PROKAR_LIPOPROTEIN"/>
    <property type="match status" value="1"/>
</dbReference>
<evidence type="ECO:0000313" key="4">
    <source>
        <dbReference type="Proteomes" id="UP000285636"/>
    </source>
</evidence>
<dbReference type="EMBL" id="MOBK01000005">
    <property type="protein sequence ID" value="RON21408.1"/>
    <property type="molecule type" value="Genomic_DNA"/>
</dbReference>
<dbReference type="Pfam" id="PF04187">
    <property type="entry name" value="Cofac_haem_bdg"/>
    <property type="match status" value="1"/>
</dbReference>
<dbReference type="PIRSF" id="PIRSF020419">
    <property type="entry name" value="Fe_uptake_reg_CjrA_prd"/>
    <property type="match status" value="1"/>
</dbReference>
<accession>A0A423I7G4</accession>
<organism evidence="3 4">
    <name type="scientific">Pseudomonas brassicacearum</name>
    <dbReference type="NCBI Taxonomy" id="930166"/>
    <lineage>
        <taxon>Bacteria</taxon>
        <taxon>Pseudomonadati</taxon>
        <taxon>Pseudomonadota</taxon>
        <taxon>Gammaproteobacteria</taxon>
        <taxon>Pseudomonadales</taxon>
        <taxon>Pseudomonadaceae</taxon>
        <taxon>Pseudomonas</taxon>
    </lineage>
</organism>
<evidence type="ECO:0000259" key="2">
    <source>
        <dbReference type="Pfam" id="PF04187"/>
    </source>
</evidence>